<keyword evidence="3" id="KW-0963">Cytoplasm</keyword>
<feature type="domain" description="Proteasome alpha-type subunits" evidence="8">
    <location>
        <begin position="145"/>
        <end position="167"/>
    </location>
</feature>
<organism evidence="9 10">
    <name type="scientific">Caenorhabditis remanei</name>
    <name type="common">Caenorhabditis vulgaris</name>
    <dbReference type="NCBI Taxonomy" id="31234"/>
    <lineage>
        <taxon>Eukaryota</taxon>
        <taxon>Metazoa</taxon>
        <taxon>Ecdysozoa</taxon>
        <taxon>Nematoda</taxon>
        <taxon>Chromadorea</taxon>
        <taxon>Rhabditida</taxon>
        <taxon>Rhabditina</taxon>
        <taxon>Rhabditomorpha</taxon>
        <taxon>Rhabditoidea</taxon>
        <taxon>Rhabditidae</taxon>
        <taxon>Peloderinae</taxon>
        <taxon>Caenorhabditis</taxon>
    </lineage>
</organism>
<reference evidence="9 10" key="1">
    <citation type="submission" date="2019-12" db="EMBL/GenBank/DDBJ databases">
        <title>Chromosome-level assembly of the Caenorhabditis remanei genome.</title>
        <authorList>
            <person name="Teterina A.A."/>
            <person name="Willis J.H."/>
            <person name="Phillips P.C."/>
        </authorList>
    </citation>
    <scope>NUCLEOTIDE SEQUENCE [LARGE SCALE GENOMIC DNA]</scope>
    <source>
        <strain evidence="9 10">PX506</strain>
        <tissue evidence="9">Whole organism</tissue>
    </source>
</reference>
<dbReference type="PANTHER" id="PTHR11599">
    <property type="entry name" value="PROTEASOME SUBUNIT ALPHA/BETA"/>
    <property type="match status" value="1"/>
</dbReference>
<dbReference type="InterPro" id="IPR001353">
    <property type="entry name" value="Proteasome_sua/b"/>
</dbReference>
<dbReference type="RefSeq" id="XP_003112045.2">
    <property type="nucleotide sequence ID" value="XM_003111997.2"/>
</dbReference>
<accession>A0A6A5HVC1</accession>
<dbReference type="GO" id="GO:0019773">
    <property type="term" value="C:proteasome core complex, alpha-subunit complex"/>
    <property type="evidence" value="ECO:0007669"/>
    <property type="project" value="UniProtKB-UniRule"/>
</dbReference>
<dbReference type="GO" id="GO:0006511">
    <property type="term" value="P:ubiquitin-dependent protein catabolic process"/>
    <property type="evidence" value="ECO:0007669"/>
    <property type="project" value="InterPro"/>
</dbReference>
<evidence type="ECO:0000256" key="5">
    <source>
        <dbReference type="ARBA" id="ARBA00026071"/>
    </source>
</evidence>
<dbReference type="SMART" id="SM00948">
    <property type="entry name" value="Proteasome_A_N"/>
    <property type="match status" value="1"/>
</dbReference>
<dbReference type="Pfam" id="PF10584">
    <property type="entry name" value="Proteasome_A_N"/>
    <property type="match status" value="1"/>
</dbReference>
<evidence type="ECO:0000256" key="7">
    <source>
        <dbReference type="SAM" id="Phobius"/>
    </source>
</evidence>
<evidence type="ECO:0000256" key="6">
    <source>
        <dbReference type="PROSITE-ProRule" id="PRU00808"/>
    </source>
</evidence>
<evidence type="ECO:0000313" key="9">
    <source>
        <dbReference type="EMBL" id="KAF1770726.1"/>
    </source>
</evidence>
<keyword evidence="4 6" id="KW-0647">Proteasome</keyword>
<comment type="caution">
    <text evidence="9">The sequence shown here is derived from an EMBL/GenBank/DDBJ whole genome shotgun (WGS) entry which is preliminary data.</text>
</comment>
<protein>
    <recommendedName>
        <fullName evidence="8">Proteasome alpha-type subunits domain-containing protein</fullName>
    </recommendedName>
</protein>
<keyword evidence="7" id="KW-0812">Transmembrane</keyword>
<feature type="transmembrane region" description="Helical" evidence="7">
    <location>
        <begin position="100"/>
        <end position="126"/>
    </location>
</feature>
<dbReference type="PROSITE" id="PS51475">
    <property type="entry name" value="PROTEASOME_ALPHA_2"/>
    <property type="match status" value="1"/>
</dbReference>
<comment type="function">
    <text evidence="1">The proteasome is a multicatalytic proteinase complex which is characterized by its ability to cleave peptides with Arg, Phe, Tyr, Leu, and Glu adjacent to the leaving group at neutral or slightly basic pH. The proteasome has an ATP-dependent proteolytic activity.</text>
</comment>
<dbReference type="Proteomes" id="UP000483820">
    <property type="component" value="Chromosome I"/>
</dbReference>
<dbReference type="CTD" id="9812715"/>
<keyword evidence="7" id="KW-0472">Membrane</keyword>
<feature type="transmembrane region" description="Helical" evidence="7">
    <location>
        <begin position="12"/>
        <end position="30"/>
    </location>
</feature>
<evidence type="ECO:0000256" key="4">
    <source>
        <dbReference type="ARBA" id="ARBA00022942"/>
    </source>
</evidence>
<gene>
    <name evidence="9" type="ORF">GCK72_002548</name>
</gene>
<dbReference type="NCBIfam" id="NF003075">
    <property type="entry name" value="PRK03996.1"/>
    <property type="match status" value="1"/>
</dbReference>
<dbReference type="GeneID" id="9812715"/>
<dbReference type="InterPro" id="IPR029055">
    <property type="entry name" value="Ntn_hydrolases_N"/>
</dbReference>
<keyword evidence="7" id="KW-1133">Transmembrane helix</keyword>
<dbReference type="AlphaFoldDB" id="A0A6A5HVC1"/>
<comment type="similarity">
    <text evidence="6">Belongs to the peptidase T1A family.</text>
</comment>
<dbReference type="PROSITE" id="PS00388">
    <property type="entry name" value="PROTEASOME_ALPHA_1"/>
    <property type="match status" value="1"/>
</dbReference>
<dbReference type="InterPro" id="IPR000426">
    <property type="entry name" value="Proteasome_asu_N"/>
</dbReference>
<dbReference type="InterPro" id="IPR023332">
    <property type="entry name" value="Proteasome_alpha-type"/>
</dbReference>
<dbReference type="CDD" id="cd03755">
    <property type="entry name" value="proteasome_alpha_type_7"/>
    <property type="match status" value="1"/>
</dbReference>
<dbReference type="SUPFAM" id="SSF56235">
    <property type="entry name" value="N-terminal nucleophile aminohydrolases (Ntn hydrolases)"/>
    <property type="match status" value="1"/>
</dbReference>
<dbReference type="EMBL" id="WUAV01000001">
    <property type="protein sequence ID" value="KAF1770726.1"/>
    <property type="molecule type" value="Genomic_DNA"/>
</dbReference>
<dbReference type="FunFam" id="3.60.20.10:FF:000004">
    <property type="entry name" value="Proteasome subunit alpha type-4"/>
    <property type="match status" value="1"/>
</dbReference>
<dbReference type="Pfam" id="PF00227">
    <property type="entry name" value="Proteasome"/>
    <property type="match status" value="1"/>
</dbReference>
<proteinExistence type="inferred from homology"/>
<dbReference type="InterPro" id="IPR050115">
    <property type="entry name" value="Proteasome_alpha"/>
</dbReference>
<dbReference type="KEGG" id="crq:GCK72_002548"/>
<sequence>MEVRRRFPEAFIAMTCVLLAIPLYLLIVGIIKLDSCSADSRIPIWMICTSAIMIIERMMESMNQAMDLKFVNNNPRPEITERRKLKEWENERYKNRSTMLFAMISLSRVAIFVTTIVGSALVFSAYSNRSQCDGLLYWSAFMNRYDRAITIFSPDGHLFQVEYAQEAVKKGSTAVGVRGKDCIVIGVEKKSIPALQDDRTIRKIHMIDDHVMLAFAGLSADARVLVDRARIECQSYKLTLEDPVTVAYISRYIANTKQRFTQSPGRRPFGISMLIGGFDHDGTPRLFKTEPSGAYYEYVANSTGRGEKPVREYLEEHYSEENTADEATTLKLVVKSLAQVVPPGSQNIEIAVMKKVNDELQQRVLTIDEIEALLKVVEAERVAAEAEEAASKKK</sequence>
<evidence type="ECO:0000256" key="1">
    <source>
        <dbReference type="ARBA" id="ARBA00002000"/>
    </source>
</evidence>
<comment type="subcellular location">
    <subcellularLocation>
        <location evidence="2">Cytoplasm</location>
    </subcellularLocation>
</comment>
<name>A0A6A5HVC1_CAERE</name>
<evidence type="ECO:0000313" key="10">
    <source>
        <dbReference type="Proteomes" id="UP000483820"/>
    </source>
</evidence>
<evidence type="ECO:0000256" key="3">
    <source>
        <dbReference type="ARBA" id="ARBA00022490"/>
    </source>
</evidence>
<dbReference type="GO" id="GO:0005737">
    <property type="term" value="C:cytoplasm"/>
    <property type="evidence" value="ECO:0007669"/>
    <property type="project" value="UniProtKB-SubCell"/>
</dbReference>
<evidence type="ECO:0000256" key="2">
    <source>
        <dbReference type="ARBA" id="ARBA00004496"/>
    </source>
</evidence>
<evidence type="ECO:0000259" key="8">
    <source>
        <dbReference type="PROSITE" id="PS00388"/>
    </source>
</evidence>
<comment type="subunit">
    <text evidence="5">The 26S proteasome consists of a 20S proteasome core and two 19S regulatory subunits. The 20S proteasome core is composed of 28 subunits that are arranged in four stacked rings, resulting in a barrel-shaped structure. The two end rings are each formed by seven alpha subunits, and the two central rings are each formed by seven beta subunits. The catalytic chamber with the active sites is on the inside of the barrel.</text>
</comment>
<dbReference type="Gene3D" id="3.60.20.10">
    <property type="entry name" value="Glutamine Phosphoribosylpyrophosphate, subunit 1, domain 1"/>
    <property type="match status" value="1"/>
</dbReference>